<name>A0A0M7A5M1_9HYPH</name>
<dbReference type="AlphaFoldDB" id="A0A0M7A5M1"/>
<feature type="chain" id="PRO_5005809137" evidence="1">
    <location>
        <begin position="27"/>
        <end position="167"/>
    </location>
</feature>
<reference evidence="3" key="1">
    <citation type="submission" date="2015-07" db="EMBL/GenBank/DDBJ databases">
        <authorList>
            <person name="Rodrigo-Torres Lidia"/>
            <person name="Arahal R.David."/>
        </authorList>
    </citation>
    <scope>NUCLEOTIDE SEQUENCE [LARGE SCALE GENOMIC DNA]</scope>
    <source>
        <strain evidence="3">CECT 5112</strain>
    </source>
</reference>
<sequence>MKTGFTTAAAIAIGAFGLVGTATADAADKADAPDGVTAYSVEADFEDVRFGLENAIINRGLVIDYTSHIGDMLARTSDDVGGTKQIYANAQAMLFCSADLSRKVMEADPANIAYCPYTLFVYDTPGAEGTVTVGFRRLSETGSDASKAAIGDINTLLDAIAQEAVSE</sequence>
<dbReference type="RefSeq" id="WP_055671626.1">
    <property type="nucleotide sequence ID" value="NZ_CXWD01000006.1"/>
</dbReference>
<keyword evidence="1" id="KW-0732">Signal</keyword>
<evidence type="ECO:0000313" key="3">
    <source>
        <dbReference type="Proteomes" id="UP000053235"/>
    </source>
</evidence>
<protein>
    <submittedName>
        <fullName evidence="2">Uncharacterized protein</fullName>
    </submittedName>
</protein>
<dbReference type="OrthoDB" id="7363179at2"/>
<dbReference type="EMBL" id="CXWD01000006">
    <property type="protein sequence ID" value="CTQ68924.1"/>
    <property type="molecule type" value="Genomic_DNA"/>
</dbReference>
<evidence type="ECO:0000313" key="2">
    <source>
        <dbReference type="EMBL" id="CTQ68924.1"/>
    </source>
</evidence>
<feature type="signal peptide" evidence="1">
    <location>
        <begin position="1"/>
        <end position="26"/>
    </location>
</feature>
<dbReference type="InterPro" id="IPR035923">
    <property type="entry name" value="TT1751-like_sf"/>
</dbReference>
<dbReference type="STRING" id="388408.LAX5112_01936"/>
<proteinExistence type="predicted"/>
<dbReference type="Proteomes" id="UP000053235">
    <property type="component" value="Unassembled WGS sequence"/>
</dbReference>
<gene>
    <name evidence="2" type="ORF">LAX5112_01936</name>
</gene>
<dbReference type="Gene3D" id="3.30.310.70">
    <property type="entry name" value="TT1751-like domain"/>
    <property type="match status" value="1"/>
</dbReference>
<dbReference type="SUPFAM" id="SSF103247">
    <property type="entry name" value="TT1751-like"/>
    <property type="match status" value="1"/>
</dbReference>
<keyword evidence="3" id="KW-1185">Reference proteome</keyword>
<evidence type="ECO:0000256" key="1">
    <source>
        <dbReference type="SAM" id="SignalP"/>
    </source>
</evidence>
<accession>A0A0M7A5M1</accession>
<organism evidence="2 3">
    <name type="scientific">Roseibium alexandrii</name>
    <dbReference type="NCBI Taxonomy" id="388408"/>
    <lineage>
        <taxon>Bacteria</taxon>
        <taxon>Pseudomonadati</taxon>
        <taxon>Pseudomonadota</taxon>
        <taxon>Alphaproteobacteria</taxon>
        <taxon>Hyphomicrobiales</taxon>
        <taxon>Stappiaceae</taxon>
        <taxon>Roseibium</taxon>
    </lineage>
</organism>